<keyword evidence="3" id="KW-1185">Reference proteome</keyword>
<comment type="caution">
    <text evidence="2">The sequence shown here is derived from an EMBL/GenBank/DDBJ whole genome shotgun (WGS) entry which is preliminary data.</text>
</comment>
<sequence>MFDEFFKPPLSVVSPAPVAIARRPADPTGSSMSTYLKQDAPSARTSSNQEQEQSPVISKSIEEPLQFAQFKSSIFQDTPSEESYSNVQSSHTLLELLGKWTKNHPLTNVFGDPSRSVSIRNQLKTDVMWCYFDAFLILVKKKNFKEAMLESSWIEAMQEEIHEFKRLQV</sequence>
<protein>
    <recommendedName>
        <fullName evidence="4">Integrase, catalytic region, zinc finger, CCHC-type, peptidase aspartic, catalytic</fullName>
    </recommendedName>
</protein>
<name>A0ABQ5JCJ2_9ASTR</name>
<evidence type="ECO:0000313" key="2">
    <source>
        <dbReference type="EMBL" id="GJU09876.1"/>
    </source>
</evidence>
<reference evidence="2" key="2">
    <citation type="submission" date="2022-01" db="EMBL/GenBank/DDBJ databases">
        <authorList>
            <person name="Yamashiro T."/>
            <person name="Shiraishi A."/>
            <person name="Satake H."/>
            <person name="Nakayama K."/>
        </authorList>
    </citation>
    <scope>NUCLEOTIDE SEQUENCE</scope>
</reference>
<evidence type="ECO:0000256" key="1">
    <source>
        <dbReference type="SAM" id="MobiDB-lite"/>
    </source>
</evidence>
<dbReference type="Proteomes" id="UP001151760">
    <property type="component" value="Unassembled WGS sequence"/>
</dbReference>
<feature type="region of interest" description="Disordered" evidence="1">
    <location>
        <begin position="22"/>
        <end position="56"/>
    </location>
</feature>
<proteinExistence type="predicted"/>
<feature type="compositionally biased region" description="Polar residues" evidence="1">
    <location>
        <begin position="43"/>
        <end position="56"/>
    </location>
</feature>
<dbReference type="EMBL" id="BQNB010021766">
    <property type="protein sequence ID" value="GJU09876.1"/>
    <property type="molecule type" value="Genomic_DNA"/>
</dbReference>
<reference evidence="2" key="1">
    <citation type="journal article" date="2022" name="Int. J. Mol. Sci.">
        <title>Draft Genome of Tanacetum Coccineum: Genomic Comparison of Closely Related Tanacetum-Family Plants.</title>
        <authorList>
            <person name="Yamashiro T."/>
            <person name="Shiraishi A."/>
            <person name="Nakayama K."/>
            <person name="Satake H."/>
        </authorList>
    </citation>
    <scope>NUCLEOTIDE SEQUENCE</scope>
</reference>
<gene>
    <name evidence="2" type="ORF">Tco_1132272</name>
</gene>
<evidence type="ECO:0000313" key="3">
    <source>
        <dbReference type="Proteomes" id="UP001151760"/>
    </source>
</evidence>
<accession>A0ABQ5JCJ2</accession>
<organism evidence="2 3">
    <name type="scientific">Tanacetum coccineum</name>
    <dbReference type="NCBI Taxonomy" id="301880"/>
    <lineage>
        <taxon>Eukaryota</taxon>
        <taxon>Viridiplantae</taxon>
        <taxon>Streptophyta</taxon>
        <taxon>Embryophyta</taxon>
        <taxon>Tracheophyta</taxon>
        <taxon>Spermatophyta</taxon>
        <taxon>Magnoliopsida</taxon>
        <taxon>eudicotyledons</taxon>
        <taxon>Gunneridae</taxon>
        <taxon>Pentapetalae</taxon>
        <taxon>asterids</taxon>
        <taxon>campanulids</taxon>
        <taxon>Asterales</taxon>
        <taxon>Asteraceae</taxon>
        <taxon>Asteroideae</taxon>
        <taxon>Anthemideae</taxon>
        <taxon>Anthemidinae</taxon>
        <taxon>Tanacetum</taxon>
    </lineage>
</organism>
<evidence type="ECO:0008006" key="4">
    <source>
        <dbReference type="Google" id="ProtNLM"/>
    </source>
</evidence>